<keyword evidence="10" id="KW-1185">Reference proteome</keyword>
<dbReference type="PANTHER" id="PTHR33048:SF47">
    <property type="entry name" value="INTEGRAL MEMBRANE PROTEIN-RELATED"/>
    <property type="match status" value="1"/>
</dbReference>
<evidence type="ECO:0000259" key="8">
    <source>
        <dbReference type="Pfam" id="PF20684"/>
    </source>
</evidence>
<evidence type="ECO:0000256" key="3">
    <source>
        <dbReference type="ARBA" id="ARBA00022989"/>
    </source>
</evidence>
<keyword evidence="3 7" id="KW-1133">Transmembrane helix</keyword>
<evidence type="ECO:0000256" key="5">
    <source>
        <dbReference type="ARBA" id="ARBA00038359"/>
    </source>
</evidence>
<evidence type="ECO:0000256" key="7">
    <source>
        <dbReference type="SAM" id="Phobius"/>
    </source>
</evidence>
<organism evidence="9 10">
    <name type="scientific">Corynespora cassiicola Philippines</name>
    <dbReference type="NCBI Taxonomy" id="1448308"/>
    <lineage>
        <taxon>Eukaryota</taxon>
        <taxon>Fungi</taxon>
        <taxon>Dikarya</taxon>
        <taxon>Ascomycota</taxon>
        <taxon>Pezizomycotina</taxon>
        <taxon>Dothideomycetes</taxon>
        <taxon>Pleosporomycetidae</taxon>
        <taxon>Pleosporales</taxon>
        <taxon>Corynesporascaceae</taxon>
        <taxon>Corynespora</taxon>
    </lineage>
</organism>
<gene>
    <name evidence="9" type="ORF">BS50DRAFT_269101</name>
</gene>
<accession>A0A2T2NZP7</accession>
<dbReference type="PANTHER" id="PTHR33048">
    <property type="entry name" value="PTH11-LIKE INTEGRAL MEMBRANE PROTEIN (AFU_ORTHOLOGUE AFUA_5G11245)"/>
    <property type="match status" value="1"/>
</dbReference>
<evidence type="ECO:0000256" key="2">
    <source>
        <dbReference type="ARBA" id="ARBA00022692"/>
    </source>
</evidence>
<feature type="transmembrane region" description="Helical" evidence="7">
    <location>
        <begin position="206"/>
        <end position="229"/>
    </location>
</feature>
<feature type="transmembrane region" description="Helical" evidence="7">
    <location>
        <begin position="20"/>
        <end position="42"/>
    </location>
</feature>
<evidence type="ECO:0000256" key="1">
    <source>
        <dbReference type="ARBA" id="ARBA00004141"/>
    </source>
</evidence>
<evidence type="ECO:0000256" key="4">
    <source>
        <dbReference type="ARBA" id="ARBA00023136"/>
    </source>
</evidence>
<comment type="subcellular location">
    <subcellularLocation>
        <location evidence="1">Membrane</location>
        <topology evidence="1">Multi-pass membrane protein</topology>
    </subcellularLocation>
</comment>
<feature type="transmembrane region" description="Helical" evidence="7">
    <location>
        <begin position="241"/>
        <end position="261"/>
    </location>
</feature>
<dbReference type="OrthoDB" id="3918601at2759"/>
<dbReference type="InterPro" id="IPR052337">
    <property type="entry name" value="SAT4-like"/>
</dbReference>
<dbReference type="InterPro" id="IPR049326">
    <property type="entry name" value="Rhodopsin_dom_fungi"/>
</dbReference>
<evidence type="ECO:0000256" key="6">
    <source>
        <dbReference type="SAM" id="MobiDB-lite"/>
    </source>
</evidence>
<reference evidence="9 10" key="1">
    <citation type="journal article" date="2018" name="Front. Microbiol.">
        <title>Genome-Wide Analysis of Corynespora cassiicola Leaf Fall Disease Putative Effectors.</title>
        <authorList>
            <person name="Lopez D."/>
            <person name="Ribeiro S."/>
            <person name="Label P."/>
            <person name="Fumanal B."/>
            <person name="Venisse J.S."/>
            <person name="Kohler A."/>
            <person name="de Oliveira R.R."/>
            <person name="Labutti K."/>
            <person name="Lipzen A."/>
            <person name="Lail K."/>
            <person name="Bauer D."/>
            <person name="Ohm R.A."/>
            <person name="Barry K.W."/>
            <person name="Spatafora J."/>
            <person name="Grigoriev I.V."/>
            <person name="Martin F.M."/>
            <person name="Pujade-Renaud V."/>
        </authorList>
    </citation>
    <scope>NUCLEOTIDE SEQUENCE [LARGE SCALE GENOMIC DNA]</scope>
    <source>
        <strain evidence="9 10">Philippines</strain>
    </source>
</reference>
<feature type="region of interest" description="Disordered" evidence="6">
    <location>
        <begin position="291"/>
        <end position="358"/>
    </location>
</feature>
<dbReference type="STRING" id="1448308.A0A2T2NZP7"/>
<dbReference type="GO" id="GO:0016020">
    <property type="term" value="C:membrane"/>
    <property type="evidence" value="ECO:0007669"/>
    <property type="project" value="UniProtKB-SubCell"/>
</dbReference>
<sequence>MVIAGPEEGPRYAPSGRGGAVLVSLYTWTCITLGVACARFIIGRIHKVNFGPDDGMVLTGSILYLAATVSWQYAVDAGLGKHISEVSPSDADIYFKTKYAGQLLAVVVMTLGKLSSAFLIGRVAPQSLLNKVVLFGSVVSWSVYSLFAVAFQCGTSQPWVMNEQKCHGGSLMVSVIVFDMVSDILLAVWILPVLRPLHMDRRRRRTVAILFGARIIVPFVGGVQVWAAIKAAQTEDPTWDGFALAILTKTVSSLSLIIASLPRIKRFLGAGGSGMLYPQIDDTEIVLSAMGPSKGGSHGDEPLKLVPSSSGQFTTTVESGSGKGKQKEKSKTQQDWQKFVSIGSKRDEHTSTSSLFDNADGVVRQQEVTVEIGRSE</sequence>
<proteinExistence type="inferred from homology"/>
<feature type="compositionally biased region" description="Polar residues" evidence="6">
    <location>
        <begin position="307"/>
        <end position="317"/>
    </location>
</feature>
<dbReference type="Pfam" id="PF20684">
    <property type="entry name" value="Fung_rhodopsin"/>
    <property type="match status" value="1"/>
</dbReference>
<feature type="transmembrane region" description="Helical" evidence="7">
    <location>
        <begin position="99"/>
        <end position="120"/>
    </location>
</feature>
<dbReference type="Proteomes" id="UP000240883">
    <property type="component" value="Unassembled WGS sequence"/>
</dbReference>
<keyword evidence="4 7" id="KW-0472">Membrane</keyword>
<feature type="domain" description="Rhodopsin" evidence="8">
    <location>
        <begin position="39"/>
        <end position="268"/>
    </location>
</feature>
<protein>
    <recommendedName>
        <fullName evidence="8">Rhodopsin domain-containing protein</fullName>
    </recommendedName>
</protein>
<dbReference type="AlphaFoldDB" id="A0A2T2NZP7"/>
<evidence type="ECO:0000313" key="9">
    <source>
        <dbReference type="EMBL" id="PSN70882.1"/>
    </source>
</evidence>
<evidence type="ECO:0000313" key="10">
    <source>
        <dbReference type="Proteomes" id="UP000240883"/>
    </source>
</evidence>
<dbReference type="EMBL" id="KZ678131">
    <property type="protein sequence ID" value="PSN70882.1"/>
    <property type="molecule type" value="Genomic_DNA"/>
</dbReference>
<feature type="transmembrane region" description="Helical" evidence="7">
    <location>
        <begin position="132"/>
        <end position="151"/>
    </location>
</feature>
<keyword evidence="2 7" id="KW-0812">Transmembrane</keyword>
<comment type="similarity">
    <text evidence="5">Belongs to the SAT4 family.</text>
</comment>
<feature type="transmembrane region" description="Helical" evidence="7">
    <location>
        <begin position="54"/>
        <end position="74"/>
    </location>
</feature>
<name>A0A2T2NZP7_CORCC</name>
<feature type="transmembrane region" description="Helical" evidence="7">
    <location>
        <begin position="171"/>
        <end position="194"/>
    </location>
</feature>